<feature type="non-terminal residue" evidence="2">
    <location>
        <position position="101"/>
    </location>
</feature>
<dbReference type="InterPro" id="IPR026295">
    <property type="entry name" value="CCD81"/>
</dbReference>
<keyword evidence="3" id="KW-1185">Reference proteome</keyword>
<dbReference type="EMBL" id="VWZC01029349">
    <property type="protein sequence ID" value="NXF70471.1"/>
    <property type="molecule type" value="Genomic_DNA"/>
</dbReference>
<feature type="domain" description="CCDC81 HU" evidence="1">
    <location>
        <begin position="56"/>
        <end position="101"/>
    </location>
</feature>
<gene>
    <name evidence="2" type="primary">Ccdc81_1</name>
    <name evidence="2" type="ORF">CICNIG_R14591</name>
</gene>
<comment type="caution">
    <text evidence="2">The sequence shown here is derived from an EMBL/GenBank/DDBJ whole genome shotgun (WGS) entry which is preliminary data.</text>
</comment>
<dbReference type="AlphaFoldDB" id="A0A7K8VUV6"/>
<dbReference type="PANTHER" id="PTHR14362:SF2">
    <property type="entry name" value="COILED-COIL DOMAIN-CONTAINING PROTEIN 81"/>
    <property type="match status" value="1"/>
</dbReference>
<evidence type="ECO:0000313" key="3">
    <source>
        <dbReference type="Proteomes" id="UP000542434"/>
    </source>
</evidence>
<evidence type="ECO:0000313" key="2">
    <source>
        <dbReference type="EMBL" id="NXF70471.1"/>
    </source>
</evidence>
<dbReference type="PANTHER" id="PTHR14362">
    <property type="entry name" value="COILED-COIL DOMAIN-CONTAINING PROTEIN 81"/>
    <property type="match status" value="1"/>
</dbReference>
<dbReference type="Proteomes" id="UP000542434">
    <property type="component" value="Unassembled WGS sequence"/>
</dbReference>
<feature type="non-terminal residue" evidence="2">
    <location>
        <position position="1"/>
    </location>
</feature>
<protein>
    <submittedName>
        <fullName evidence="2">CCD81 protein</fullName>
    </submittedName>
</protein>
<proteinExistence type="predicted"/>
<reference evidence="2 3" key="1">
    <citation type="submission" date="2019-09" db="EMBL/GenBank/DDBJ databases">
        <title>Bird 10,000 Genomes (B10K) Project - Family phase.</title>
        <authorList>
            <person name="Zhang G."/>
        </authorList>
    </citation>
    <scope>NUCLEOTIDE SEQUENCE [LARGE SCALE GENOMIC DNA]</scope>
    <source>
        <strain evidence="2">B10K-DU-001-07</strain>
        <tissue evidence="2">Muscle</tissue>
    </source>
</reference>
<dbReference type="InterPro" id="IPR040673">
    <property type="entry name" value="CCDC81_HU_dom_2"/>
</dbReference>
<organism evidence="2 3">
    <name type="scientific">Ciccaba nigrolineata</name>
    <dbReference type="NCBI Taxonomy" id="1118524"/>
    <lineage>
        <taxon>Eukaryota</taxon>
        <taxon>Metazoa</taxon>
        <taxon>Chordata</taxon>
        <taxon>Craniata</taxon>
        <taxon>Vertebrata</taxon>
        <taxon>Euteleostomi</taxon>
        <taxon>Archelosauria</taxon>
        <taxon>Archosauria</taxon>
        <taxon>Dinosauria</taxon>
        <taxon>Saurischia</taxon>
        <taxon>Theropoda</taxon>
        <taxon>Coelurosauria</taxon>
        <taxon>Aves</taxon>
        <taxon>Neognathae</taxon>
        <taxon>Neoaves</taxon>
        <taxon>Telluraves</taxon>
        <taxon>Strigiformes</taxon>
        <taxon>Strigidae</taxon>
        <taxon>Ciccaba</taxon>
    </lineage>
</organism>
<accession>A0A7K8VUV6</accession>
<evidence type="ECO:0000259" key="1">
    <source>
        <dbReference type="Pfam" id="PF18289"/>
    </source>
</evidence>
<dbReference type="GO" id="GO:0005815">
    <property type="term" value="C:microtubule organizing center"/>
    <property type="evidence" value="ECO:0007669"/>
    <property type="project" value="TreeGrafter"/>
</dbReference>
<sequence>QAVEIGVGTFALVPARATVGEDKVLPVERPVFQPHRLLKKFYKLKCAKTKIPDETPLVQLDFEQIAADTHFRKEIVEQCVHETLLFFAEALRGNKEVEFSF</sequence>
<dbReference type="Pfam" id="PF18289">
    <property type="entry name" value="HU-CCDC81_euk_2"/>
    <property type="match status" value="1"/>
</dbReference>
<name>A0A7K8VUV6_9STRI</name>